<evidence type="ECO:0000259" key="5">
    <source>
        <dbReference type="Pfam" id="PF00884"/>
    </source>
</evidence>
<evidence type="ECO:0000256" key="3">
    <source>
        <dbReference type="ARBA" id="ARBA00022801"/>
    </source>
</evidence>
<sequence>MGTINLMRNLILCLVGFGCLCMTWAEKPVNTVGQNPTPPNIIYILADDLGYGDVSVYNPAGGITTPNIDKLASQGMRFTDAHSPSSVCTPTRYGLLTGRYPWRSRLPVGVLRGYSRTLIEADRPSIASLLASSGYNTAVIGKWHLGLDWTLQKEHESLVTTDGYGIQSELNPDHIDFSRNPTQGPNSIGFTYSYILPASLDMPPYCYLENHKLVELPMAYTKGQKPAADYSGPFWREGKMAPSFDFHGVLPTFVAKAQAFLKKQSRRKPFFLYLPLAAPHTPWMPTNAYTGKSRAGEYGDFVQQVDAAIGEVLQTLEQSGLANNTIVIFASDNGPYWPKNLVNQFNHRAAGPFRGMKGDAYEAGHRIPFIVRWPGRVKAGTVSAAITTLTNLMATCQEMLGNKDDRFTTEDSYSLLPVLLGKASHVADQPAVVHSSSAGYYAIRKGDWKLIQGLGSGGFTQPATGKPEAGGPIGQLYNLATDIAETTNLYQQHPEKVAELTGLLTRIRQSQTKVTGQ</sequence>
<gene>
    <name evidence="6" type="ORF">GCM10023189_30560</name>
</gene>
<reference evidence="7" key="1">
    <citation type="journal article" date="2019" name="Int. J. Syst. Evol. Microbiol.">
        <title>The Global Catalogue of Microorganisms (GCM) 10K type strain sequencing project: providing services to taxonomists for standard genome sequencing and annotation.</title>
        <authorList>
            <consortium name="The Broad Institute Genomics Platform"/>
            <consortium name="The Broad Institute Genome Sequencing Center for Infectious Disease"/>
            <person name="Wu L."/>
            <person name="Ma J."/>
        </authorList>
    </citation>
    <scope>NUCLEOTIDE SEQUENCE [LARGE SCALE GENOMIC DNA]</scope>
    <source>
        <strain evidence="7">JCM 17927</strain>
    </source>
</reference>
<accession>A0ABP8N1L1</accession>
<dbReference type="PROSITE" id="PS00523">
    <property type="entry name" value="SULFATASE_1"/>
    <property type="match status" value="1"/>
</dbReference>
<keyword evidence="4" id="KW-0106">Calcium</keyword>
<evidence type="ECO:0000256" key="1">
    <source>
        <dbReference type="ARBA" id="ARBA00008779"/>
    </source>
</evidence>
<comment type="caution">
    <text evidence="6">The sequence shown here is derived from an EMBL/GenBank/DDBJ whole genome shotgun (WGS) entry which is preliminary data.</text>
</comment>
<keyword evidence="3" id="KW-0378">Hydrolase</keyword>
<dbReference type="Proteomes" id="UP001501175">
    <property type="component" value="Unassembled WGS sequence"/>
</dbReference>
<dbReference type="InterPro" id="IPR050738">
    <property type="entry name" value="Sulfatase"/>
</dbReference>
<protein>
    <submittedName>
        <fullName evidence="6">Sulfatase-like hydrolase/transferase</fullName>
    </submittedName>
</protein>
<dbReference type="Pfam" id="PF00884">
    <property type="entry name" value="Sulfatase"/>
    <property type="match status" value="1"/>
</dbReference>
<organism evidence="6 7">
    <name type="scientific">Nibrella saemangeumensis</name>
    <dbReference type="NCBI Taxonomy" id="1084526"/>
    <lineage>
        <taxon>Bacteria</taxon>
        <taxon>Pseudomonadati</taxon>
        <taxon>Bacteroidota</taxon>
        <taxon>Cytophagia</taxon>
        <taxon>Cytophagales</taxon>
        <taxon>Spirosomataceae</taxon>
        <taxon>Nibrella</taxon>
    </lineage>
</organism>
<dbReference type="CDD" id="cd16143">
    <property type="entry name" value="ARS_like"/>
    <property type="match status" value="1"/>
</dbReference>
<evidence type="ECO:0000313" key="7">
    <source>
        <dbReference type="Proteomes" id="UP001501175"/>
    </source>
</evidence>
<keyword evidence="2" id="KW-0479">Metal-binding</keyword>
<dbReference type="EMBL" id="BAABHD010000030">
    <property type="protein sequence ID" value="GAA4458389.1"/>
    <property type="molecule type" value="Genomic_DNA"/>
</dbReference>
<feature type="domain" description="Sulfatase N-terminal" evidence="5">
    <location>
        <begin position="39"/>
        <end position="399"/>
    </location>
</feature>
<dbReference type="Gene3D" id="3.30.1120.10">
    <property type="match status" value="1"/>
</dbReference>
<evidence type="ECO:0000313" key="6">
    <source>
        <dbReference type="EMBL" id="GAA4458389.1"/>
    </source>
</evidence>
<dbReference type="InterPro" id="IPR024607">
    <property type="entry name" value="Sulfatase_CS"/>
</dbReference>
<evidence type="ECO:0000256" key="4">
    <source>
        <dbReference type="ARBA" id="ARBA00022837"/>
    </source>
</evidence>
<dbReference type="PANTHER" id="PTHR42693">
    <property type="entry name" value="ARYLSULFATASE FAMILY MEMBER"/>
    <property type="match status" value="1"/>
</dbReference>
<evidence type="ECO:0000256" key="2">
    <source>
        <dbReference type="ARBA" id="ARBA00022723"/>
    </source>
</evidence>
<dbReference type="Gene3D" id="3.40.720.10">
    <property type="entry name" value="Alkaline Phosphatase, subunit A"/>
    <property type="match status" value="1"/>
</dbReference>
<name>A0ABP8N1L1_9BACT</name>
<comment type="similarity">
    <text evidence="1">Belongs to the sulfatase family.</text>
</comment>
<dbReference type="InterPro" id="IPR000917">
    <property type="entry name" value="Sulfatase_N"/>
</dbReference>
<dbReference type="SUPFAM" id="SSF53649">
    <property type="entry name" value="Alkaline phosphatase-like"/>
    <property type="match status" value="1"/>
</dbReference>
<proteinExistence type="inferred from homology"/>
<keyword evidence="7" id="KW-1185">Reference proteome</keyword>
<dbReference type="PANTHER" id="PTHR42693:SF53">
    <property type="entry name" value="ENDO-4-O-SULFATASE"/>
    <property type="match status" value="1"/>
</dbReference>
<dbReference type="PROSITE" id="PS00149">
    <property type="entry name" value="SULFATASE_2"/>
    <property type="match status" value="1"/>
</dbReference>
<dbReference type="InterPro" id="IPR017850">
    <property type="entry name" value="Alkaline_phosphatase_core_sf"/>
</dbReference>